<feature type="compositionally biased region" description="Basic and acidic residues" evidence="2">
    <location>
        <begin position="432"/>
        <end position="446"/>
    </location>
</feature>
<feature type="compositionally biased region" description="Polar residues" evidence="2">
    <location>
        <begin position="1"/>
        <end position="12"/>
    </location>
</feature>
<dbReference type="EMBL" id="KZ857387">
    <property type="protein sequence ID" value="RDX53340.1"/>
    <property type="molecule type" value="Genomic_DNA"/>
</dbReference>
<feature type="compositionally biased region" description="Acidic residues" evidence="2">
    <location>
        <begin position="257"/>
        <end position="274"/>
    </location>
</feature>
<dbReference type="GO" id="GO:0030686">
    <property type="term" value="C:90S preribosome"/>
    <property type="evidence" value="ECO:0007669"/>
    <property type="project" value="TreeGrafter"/>
</dbReference>
<keyword evidence="5" id="KW-1185">Reference proteome</keyword>
<gene>
    <name evidence="4" type="ORF">OH76DRAFT_1432285</name>
</gene>
<dbReference type="InterPro" id="IPR015158">
    <property type="entry name" value="Bud22_dom"/>
</dbReference>
<proteinExistence type="predicted"/>
<sequence length="468" mass="49730">MAPSEPRNSAAQRGTKRKRPAPKQETPGEIIPKKLHHGLHEARKAAKKAAAFELRKLVKRLKQARAQDAGGRPVKGDDPAEMERQLEVLKHAEPEQFANTALKTKILKDKLLSQNDDVQAALADKLATNLVAPQEPGSAAAKVHSRLLSSKILAEAVHAVVDTLREVLDPSLAKGKAKRAEAMEESADEEEDEAEVEVERPSRGKKARVADESDDEGGSEAEVDDAGWESGTVDGADDAGWESGTVDGGEGAVAGSSDEDESEDDEESAEESSDELPKAKAQAKAKAAPAQDAKSKTKASAGESTFLPSLSVGFTRGDSDASDISDDEADAPRKNRRGQRARRAIWEKKYGKNANHVKKQQEQDPRQQRRDGSRGAGGGGNAKGPGKAQSQARGAPARRGAQKFVAPQQTDSGWGKPVGAGAGAGANPKTGAPKEDKGLHPSWEAKRKLKEKLNPSIVPAQGKKIKFS</sequence>
<reference evidence="4 5" key="1">
    <citation type="journal article" date="2018" name="Biotechnol. Biofuels">
        <title>Integrative visual omics of the white-rot fungus Polyporus brumalis exposes the biotechnological potential of its oxidative enzymes for delignifying raw plant biomass.</title>
        <authorList>
            <person name="Miyauchi S."/>
            <person name="Rancon A."/>
            <person name="Drula E."/>
            <person name="Hage H."/>
            <person name="Chaduli D."/>
            <person name="Favel A."/>
            <person name="Grisel S."/>
            <person name="Henrissat B."/>
            <person name="Herpoel-Gimbert I."/>
            <person name="Ruiz-Duenas F.J."/>
            <person name="Chevret D."/>
            <person name="Hainaut M."/>
            <person name="Lin J."/>
            <person name="Wang M."/>
            <person name="Pangilinan J."/>
            <person name="Lipzen A."/>
            <person name="Lesage-Meessen L."/>
            <person name="Navarro D."/>
            <person name="Riley R."/>
            <person name="Grigoriev I.V."/>
            <person name="Zhou S."/>
            <person name="Raouche S."/>
            <person name="Rosso M.N."/>
        </authorList>
    </citation>
    <scope>NUCLEOTIDE SEQUENCE [LARGE SCALE GENOMIC DNA]</scope>
    <source>
        <strain evidence="4 5">BRFM 1820</strain>
    </source>
</reference>
<evidence type="ECO:0000256" key="1">
    <source>
        <dbReference type="ARBA" id="ARBA00023054"/>
    </source>
</evidence>
<feature type="domain" description="Bud22" evidence="3">
    <location>
        <begin position="35"/>
        <end position="467"/>
    </location>
</feature>
<feature type="compositionally biased region" description="Low complexity" evidence="2">
    <location>
        <begin position="384"/>
        <end position="399"/>
    </location>
</feature>
<dbReference type="AlphaFoldDB" id="A0A371DLD3"/>
<dbReference type="Proteomes" id="UP000256964">
    <property type="component" value="Unassembled WGS sequence"/>
</dbReference>
<dbReference type="PANTHER" id="PTHR23325:SF1">
    <property type="entry name" value="SERUM RESPONSE FACTOR-BINDING PROTEIN 1"/>
    <property type="match status" value="1"/>
</dbReference>
<feature type="compositionally biased region" description="Basic and acidic residues" evidence="2">
    <location>
        <begin position="359"/>
        <end position="373"/>
    </location>
</feature>
<feature type="compositionally biased region" description="Acidic residues" evidence="2">
    <location>
        <begin position="183"/>
        <end position="196"/>
    </location>
</feature>
<feature type="compositionally biased region" description="Gly residues" evidence="2">
    <location>
        <begin position="374"/>
        <end position="383"/>
    </location>
</feature>
<accession>A0A371DLD3</accession>
<dbReference type="InterPro" id="IPR037393">
    <property type="entry name" value="Bud22/SRFB1"/>
</dbReference>
<dbReference type="OrthoDB" id="3364872at2759"/>
<evidence type="ECO:0000256" key="2">
    <source>
        <dbReference type="SAM" id="MobiDB-lite"/>
    </source>
</evidence>
<dbReference type="STRING" id="139420.A0A371DLD3"/>
<feature type="compositionally biased region" description="Acidic residues" evidence="2">
    <location>
        <begin position="212"/>
        <end position="227"/>
    </location>
</feature>
<dbReference type="GO" id="GO:0030490">
    <property type="term" value="P:maturation of SSU-rRNA"/>
    <property type="evidence" value="ECO:0007669"/>
    <property type="project" value="TreeGrafter"/>
</dbReference>
<dbReference type="Pfam" id="PF09073">
    <property type="entry name" value="BUD22"/>
    <property type="match status" value="1"/>
</dbReference>
<dbReference type="GO" id="GO:0005634">
    <property type="term" value="C:nucleus"/>
    <property type="evidence" value="ECO:0007669"/>
    <property type="project" value="TreeGrafter"/>
</dbReference>
<organism evidence="4 5">
    <name type="scientific">Lentinus brumalis</name>
    <dbReference type="NCBI Taxonomy" id="2498619"/>
    <lineage>
        <taxon>Eukaryota</taxon>
        <taxon>Fungi</taxon>
        <taxon>Dikarya</taxon>
        <taxon>Basidiomycota</taxon>
        <taxon>Agaricomycotina</taxon>
        <taxon>Agaricomycetes</taxon>
        <taxon>Polyporales</taxon>
        <taxon>Polyporaceae</taxon>
        <taxon>Lentinus</taxon>
    </lineage>
</organism>
<dbReference type="PANTHER" id="PTHR23325">
    <property type="entry name" value="SERUM RESPONSE FACTOR-BINDING"/>
    <property type="match status" value="1"/>
</dbReference>
<feature type="compositionally biased region" description="Acidic residues" evidence="2">
    <location>
        <begin position="320"/>
        <end position="329"/>
    </location>
</feature>
<evidence type="ECO:0000259" key="3">
    <source>
        <dbReference type="Pfam" id="PF09073"/>
    </source>
</evidence>
<evidence type="ECO:0000313" key="4">
    <source>
        <dbReference type="EMBL" id="RDX53340.1"/>
    </source>
</evidence>
<evidence type="ECO:0000313" key="5">
    <source>
        <dbReference type="Proteomes" id="UP000256964"/>
    </source>
</evidence>
<feature type="region of interest" description="Disordered" evidence="2">
    <location>
        <begin position="173"/>
        <end position="468"/>
    </location>
</feature>
<keyword evidence="1" id="KW-0175">Coiled coil</keyword>
<feature type="compositionally biased region" description="Basic residues" evidence="2">
    <location>
        <begin position="334"/>
        <end position="343"/>
    </location>
</feature>
<name>A0A371DLD3_9APHY</name>
<feature type="compositionally biased region" description="Low complexity" evidence="2">
    <location>
        <begin position="279"/>
        <end position="292"/>
    </location>
</feature>
<feature type="region of interest" description="Disordered" evidence="2">
    <location>
        <begin position="1"/>
        <end position="46"/>
    </location>
</feature>
<protein>
    <submittedName>
        <fullName evidence="4">Bud-site selection protein</fullName>
    </submittedName>
</protein>